<dbReference type="GO" id="GO:0006796">
    <property type="term" value="P:phosphate-containing compound metabolic process"/>
    <property type="evidence" value="ECO:0007669"/>
    <property type="project" value="UniProtKB-ARBA"/>
</dbReference>
<evidence type="ECO:0000259" key="3">
    <source>
        <dbReference type="Pfam" id="PF00294"/>
    </source>
</evidence>
<keyword evidence="2" id="KW-0418">Kinase</keyword>
<keyword evidence="1" id="KW-0808">Transferase</keyword>
<accession>A0A382VSX1</accession>
<evidence type="ECO:0000256" key="1">
    <source>
        <dbReference type="ARBA" id="ARBA00022679"/>
    </source>
</evidence>
<dbReference type="PANTHER" id="PTHR10584:SF166">
    <property type="entry name" value="RIBOKINASE"/>
    <property type="match status" value="1"/>
</dbReference>
<dbReference type="EMBL" id="UINC01154270">
    <property type="protein sequence ID" value="SVD49460.1"/>
    <property type="molecule type" value="Genomic_DNA"/>
</dbReference>
<dbReference type="GO" id="GO:0016301">
    <property type="term" value="F:kinase activity"/>
    <property type="evidence" value="ECO:0007669"/>
    <property type="project" value="UniProtKB-KW"/>
</dbReference>
<sequence>MPVDIAVVGSCNLDLVVNVEHIPLVGQTVLGGDLQQIPGGKGANQAVAAARLGKSVAMVGRVGDDENGTFLQTILEENGVNTEYLLRTASIPTGVALIAVQSDGDNVIVVSPGANSELSPEDVMDALPILEAKMVLLQAEIPIETVLSAARVAKGTVIWNPAPAPEETIPL</sequence>
<dbReference type="SUPFAM" id="SSF53613">
    <property type="entry name" value="Ribokinase-like"/>
    <property type="match status" value="1"/>
</dbReference>
<dbReference type="Gene3D" id="3.40.1190.20">
    <property type="match status" value="1"/>
</dbReference>
<reference evidence="4" key="1">
    <citation type="submission" date="2018-05" db="EMBL/GenBank/DDBJ databases">
        <authorList>
            <person name="Lanie J.A."/>
            <person name="Ng W.-L."/>
            <person name="Kazmierczak K.M."/>
            <person name="Andrzejewski T.M."/>
            <person name="Davidsen T.M."/>
            <person name="Wayne K.J."/>
            <person name="Tettelin H."/>
            <person name="Glass J.I."/>
            <person name="Rusch D."/>
            <person name="Podicherti R."/>
            <person name="Tsui H.-C.T."/>
            <person name="Winkler M.E."/>
        </authorList>
    </citation>
    <scope>NUCLEOTIDE SEQUENCE</scope>
</reference>
<evidence type="ECO:0000313" key="4">
    <source>
        <dbReference type="EMBL" id="SVD49460.1"/>
    </source>
</evidence>
<dbReference type="PANTHER" id="PTHR10584">
    <property type="entry name" value="SUGAR KINASE"/>
    <property type="match status" value="1"/>
</dbReference>
<dbReference type="InterPro" id="IPR011611">
    <property type="entry name" value="PfkB_dom"/>
</dbReference>
<gene>
    <name evidence="4" type="ORF">METZ01_LOCUS402314</name>
</gene>
<dbReference type="InterPro" id="IPR029056">
    <property type="entry name" value="Ribokinase-like"/>
</dbReference>
<dbReference type="AlphaFoldDB" id="A0A382VSX1"/>
<name>A0A382VSX1_9ZZZZ</name>
<feature type="domain" description="Carbohydrate kinase PfkB" evidence="3">
    <location>
        <begin position="4"/>
        <end position="148"/>
    </location>
</feature>
<dbReference type="PRINTS" id="PR00990">
    <property type="entry name" value="RIBOKINASE"/>
</dbReference>
<feature type="non-terminal residue" evidence="4">
    <location>
        <position position="171"/>
    </location>
</feature>
<dbReference type="InterPro" id="IPR002139">
    <property type="entry name" value="Ribo/fructo_kinase"/>
</dbReference>
<organism evidence="4">
    <name type="scientific">marine metagenome</name>
    <dbReference type="NCBI Taxonomy" id="408172"/>
    <lineage>
        <taxon>unclassified sequences</taxon>
        <taxon>metagenomes</taxon>
        <taxon>ecological metagenomes</taxon>
    </lineage>
</organism>
<dbReference type="Pfam" id="PF00294">
    <property type="entry name" value="PfkB"/>
    <property type="match status" value="1"/>
</dbReference>
<evidence type="ECO:0000256" key="2">
    <source>
        <dbReference type="ARBA" id="ARBA00022777"/>
    </source>
</evidence>
<dbReference type="GO" id="GO:0005829">
    <property type="term" value="C:cytosol"/>
    <property type="evidence" value="ECO:0007669"/>
    <property type="project" value="TreeGrafter"/>
</dbReference>
<protein>
    <recommendedName>
        <fullName evidence="3">Carbohydrate kinase PfkB domain-containing protein</fullName>
    </recommendedName>
</protein>
<proteinExistence type="predicted"/>